<proteinExistence type="predicted"/>
<gene>
    <name evidence="2" type="ORF">S01H1_68072</name>
</gene>
<accession>X0WYT2</accession>
<sequence>MGSIWTEIRTVFGEEFRRATRRIWYRVMTLALPAILLVLLIVVPLVRSPTSGDEEGRPEAGRIGVIDLSGELLPEEAVEAGYRVFPDRAAGVAALLADE</sequence>
<keyword evidence="1" id="KW-0812">Transmembrane</keyword>
<feature type="non-terminal residue" evidence="2">
    <location>
        <position position="99"/>
    </location>
</feature>
<name>X0WYT2_9ZZZZ</name>
<protein>
    <submittedName>
        <fullName evidence="2">Uncharacterized protein</fullName>
    </submittedName>
</protein>
<organism evidence="2">
    <name type="scientific">marine sediment metagenome</name>
    <dbReference type="NCBI Taxonomy" id="412755"/>
    <lineage>
        <taxon>unclassified sequences</taxon>
        <taxon>metagenomes</taxon>
        <taxon>ecological metagenomes</taxon>
    </lineage>
</organism>
<evidence type="ECO:0000256" key="1">
    <source>
        <dbReference type="SAM" id="Phobius"/>
    </source>
</evidence>
<dbReference type="EMBL" id="BARS01045127">
    <property type="protein sequence ID" value="GAG29583.1"/>
    <property type="molecule type" value="Genomic_DNA"/>
</dbReference>
<reference evidence="2" key="1">
    <citation type="journal article" date="2014" name="Front. Microbiol.">
        <title>High frequency of phylogenetically diverse reductive dehalogenase-homologous genes in deep subseafloor sedimentary metagenomes.</title>
        <authorList>
            <person name="Kawai M."/>
            <person name="Futagami T."/>
            <person name="Toyoda A."/>
            <person name="Takaki Y."/>
            <person name="Nishi S."/>
            <person name="Hori S."/>
            <person name="Arai W."/>
            <person name="Tsubouchi T."/>
            <person name="Morono Y."/>
            <person name="Uchiyama I."/>
            <person name="Ito T."/>
            <person name="Fujiyama A."/>
            <person name="Inagaki F."/>
            <person name="Takami H."/>
        </authorList>
    </citation>
    <scope>NUCLEOTIDE SEQUENCE</scope>
    <source>
        <strain evidence="2">Expedition CK06-06</strain>
    </source>
</reference>
<evidence type="ECO:0000313" key="2">
    <source>
        <dbReference type="EMBL" id="GAG29583.1"/>
    </source>
</evidence>
<dbReference type="AlphaFoldDB" id="X0WYT2"/>
<feature type="transmembrane region" description="Helical" evidence="1">
    <location>
        <begin position="23"/>
        <end position="46"/>
    </location>
</feature>
<keyword evidence="1" id="KW-1133">Transmembrane helix</keyword>
<comment type="caution">
    <text evidence="2">The sequence shown here is derived from an EMBL/GenBank/DDBJ whole genome shotgun (WGS) entry which is preliminary data.</text>
</comment>
<keyword evidence="1" id="KW-0472">Membrane</keyword>